<dbReference type="NCBIfam" id="TIGR01614">
    <property type="entry name" value="PME_inhib"/>
    <property type="match status" value="1"/>
</dbReference>
<feature type="signal peptide" evidence="4">
    <location>
        <begin position="1"/>
        <end position="27"/>
    </location>
</feature>
<dbReference type="Proteomes" id="UP001341840">
    <property type="component" value="Unassembled WGS sequence"/>
</dbReference>
<dbReference type="EMBL" id="JASCZI010120956">
    <property type="protein sequence ID" value="MED6158189.1"/>
    <property type="molecule type" value="Genomic_DNA"/>
</dbReference>
<dbReference type="InterPro" id="IPR052421">
    <property type="entry name" value="PCW_Enzyme_Inhibitor"/>
</dbReference>
<keyword evidence="1 4" id="KW-0732">Signal</keyword>
<dbReference type="CDD" id="cd15796">
    <property type="entry name" value="CIF_like"/>
    <property type="match status" value="1"/>
</dbReference>
<evidence type="ECO:0000256" key="4">
    <source>
        <dbReference type="SAM" id="SignalP"/>
    </source>
</evidence>
<proteinExistence type="inferred from homology"/>
<evidence type="ECO:0000256" key="3">
    <source>
        <dbReference type="ARBA" id="ARBA00038471"/>
    </source>
</evidence>
<feature type="domain" description="Pectinesterase inhibitor" evidence="5">
    <location>
        <begin position="30"/>
        <end position="178"/>
    </location>
</feature>
<evidence type="ECO:0000313" key="7">
    <source>
        <dbReference type="Proteomes" id="UP001341840"/>
    </source>
</evidence>
<feature type="chain" id="PRO_5047102450" description="Pectinesterase inhibitor domain-containing protein" evidence="4">
    <location>
        <begin position="28"/>
        <end position="191"/>
    </location>
</feature>
<evidence type="ECO:0000313" key="6">
    <source>
        <dbReference type="EMBL" id="MED6158189.1"/>
    </source>
</evidence>
<dbReference type="InterPro" id="IPR034087">
    <property type="entry name" value="C/VIF1"/>
</dbReference>
<dbReference type="SUPFAM" id="SSF101148">
    <property type="entry name" value="Plant invertase/pectin methylesterase inhibitor"/>
    <property type="match status" value="1"/>
</dbReference>
<keyword evidence="2" id="KW-1015">Disulfide bond</keyword>
<comment type="caution">
    <text evidence="6">The sequence shown here is derived from an EMBL/GenBank/DDBJ whole genome shotgun (WGS) entry which is preliminary data.</text>
</comment>
<reference evidence="6 7" key="1">
    <citation type="journal article" date="2023" name="Plants (Basel)">
        <title>Bridging the Gap: Combining Genomics and Transcriptomics Approaches to Understand Stylosanthes scabra, an Orphan Legume from the Brazilian Caatinga.</title>
        <authorList>
            <person name="Ferreira-Neto J.R.C."/>
            <person name="da Silva M.D."/>
            <person name="Binneck E."/>
            <person name="de Melo N.F."/>
            <person name="da Silva R.H."/>
            <person name="de Melo A.L.T.M."/>
            <person name="Pandolfi V."/>
            <person name="Bustamante F.O."/>
            <person name="Brasileiro-Vidal A.C."/>
            <person name="Benko-Iseppon A.M."/>
        </authorList>
    </citation>
    <scope>NUCLEOTIDE SEQUENCE [LARGE SCALE GENOMIC DNA]</scope>
    <source>
        <tissue evidence="6">Leaves</tissue>
    </source>
</reference>
<dbReference type="SMART" id="SM00856">
    <property type="entry name" value="PMEI"/>
    <property type="match status" value="1"/>
</dbReference>
<evidence type="ECO:0000256" key="1">
    <source>
        <dbReference type="ARBA" id="ARBA00022729"/>
    </source>
</evidence>
<protein>
    <recommendedName>
        <fullName evidence="5">Pectinesterase inhibitor domain-containing protein</fullName>
    </recommendedName>
</protein>
<organism evidence="6 7">
    <name type="scientific">Stylosanthes scabra</name>
    <dbReference type="NCBI Taxonomy" id="79078"/>
    <lineage>
        <taxon>Eukaryota</taxon>
        <taxon>Viridiplantae</taxon>
        <taxon>Streptophyta</taxon>
        <taxon>Embryophyta</taxon>
        <taxon>Tracheophyta</taxon>
        <taxon>Spermatophyta</taxon>
        <taxon>Magnoliopsida</taxon>
        <taxon>eudicotyledons</taxon>
        <taxon>Gunneridae</taxon>
        <taxon>Pentapetalae</taxon>
        <taxon>rosids</taxon>
        <taxon>fabids</taxon>
        <taxon>Fabales</taxon>
        <taxon>Fabaceae</taxon>
        <taxon>Papilionoideae</taxon>
        <taxon>50 kb inversion clade</taxon>
        <taxon>dalbergioids sensu lato</taxon>
        <taxon>Dalbergieae</taxon>
        <taxon>Pterocarpus clade</taxon>
        <taxon>Stylosanthes</taxon>
    </lineage>
</organism>
<dbReference type="PANTHER" id="PTHR36710">
    <property type="entry name" value="PECTINESTERASE INHIBITOR-LIKE"/>
    <property type="match status" value="1"/>
</dbReference>
<dbReference type="Gene3D" id="1.20.140.40">
    <property type="entry name" value="Invertase/pectin methylesterase inhibitor family protein"/>
    <property type="match status" value="1"/>
</dbReference>
<accession>A0ABU6UBE7</accession>
<dbReference type="InterPro" id="IPR006501">
    <property type="entry name" value="Pectinesterase_inhib_dom"/>
</dbReference>
<name>A0ABU6UBE7_9FABA</name>
<comment type="similarity">
    <text evidence="3">Belongs to the PMEI family.</text>
</comment>
<dbReference type="InterPro" id="IPR035513">
    <property type="entry name" value="Invertase/methylesterase_inhib"/>
</dbReference>
<gene>
    <name evidence="6" type="ORF">PIB30_030472</name>
</gene>
<dbReference type="PROSITE" id="PS51257">
    <property type="entry name" value="PROKAR_LIPOPROTEIN"/>
    <property type="match status" value="1"/>
</dbReference>
<keyword evidence="7" id="KW-1185">Reference proteome</keyword>
<sequence>MKISTFSTFIALVFAISCLFLIQPTHSTRQKLSLLESTCKKTPHYHLCVFVIESHLQPLQLRSGIDVTGYARIALEVVAANASVTLDHIVEIEKQSDDKKLKSSLGSCIVSYTKIVNELLPKALNCMDKSDYNCANRNAFIAGTLADSCEKKCKASSSAVMTDTNIYMKNLCSIAVSIINQMAVPAKKTLA</sequence>
<dbReference type="Pfam" id="PF04043">
    <property type="entry name" value="PMEI"/>
    <property type="match status" value="1"/>
</dbReference>
<evidence type="ECO:0000256" key="2">
    <source>
        <dbReference type="ARBA" id="ARBA00023157"/>
    </source>
</evidence>
<dbReference type="PANTHER" id="PTHR36710:SF11">
    <property type="entry name" value="PLANT INVERTASE_PECTIN METHYLESTERASE INHIBITOR"/>
    <property type="match status" value="1"/>
</dbReference>
<evidence type="ECO:0000259" key="5">
    <source>
        <dbReference type="SMART" id="SM00856"/>
    </source>
</evidence>